<dbReference type="VEuPathDB" id="TrichDB:TVAG_466710"/>
<dbReference type="RefSeq" id="XP_001307243.1">
    <property type="nucleotide sequence ID" value="XM_001307242.1"/>
</dbReference>
<accession>A2FL97</accession>
<dbReference type="Proteomes" id="UP000001542">
    <property type="component" value="Unassembled WGS sequence"/>
</dbReference>
<organism evidence="2 3">
    <name type="scientific">Trichomonas vaginalis (strain ATCC PRA-98 / G3)</name>
    <dbReference type="NCBI Taxonomy" id="412133"/>
    <lineage>
        <taxon>Eukaryota</taxon>
        <taxon>Metamonada</taxon>
        <taxon>Parabasalia</taxon>
        <taxon>Trichomonadida</taxon>
        <taxon>Trichomonadidae</taxon>
        <taxon>Trichomonas</taxon>
    </lineage>
</organism>
<protein>
    <recommendedName>
        <fullName evidence="4">Ankyrin repeat protein</fullName>
    </recommendedName>
</protein>
<feature type="compositionally biased region" description="Acidic residues" evidence="1">
    <location>
        <begin position="178"/>
        <end position="192"/>
    </location>
</feature>
<dbReference type="VEuPathDB" id="TrichDB:TVAGG3_0384340"/>
<sequence>MAAKHGYSEAISLLIEAGARHDVGSKPPIISALESGSRAALTSLVKSKPREILSVYNEKPLLVHALEMKSTLLPVVATLVREETLKMKEEGDPNAPPFPPTGLTSSQQKRLNTALERQDSVMISSFTPENDIKIRHVWAKISEQKEETTIATEFREQKSFESEPFGVPEQNNQPNDDVLTDEEEDNGDPVEEESQKSHDSLYIQEKPQPVAA</sequence>
<feature type="region of interest" description="Disordered" evidence="1">
    <location>
        <begin position="88"/>
        <end position="111"/>
    </location>
</feature>
<keyword evidence="3" id="KW-1185">Reference proteome</keyword>
<dbReference type="EMBL" id="DS113864">
    <property type="protein sequence ID" value="EAX94313.1"/>
    <property type="molecule type" value="Genomic_DNA"/>
</dbReference>
<name>A2FL97_TRIV3</name>
<gene>
    <name evidence="2" type="ORF">TVAG_466710</name>
</gene>
<dbReference type="KEGG" id="tva:4752045"/>
<feature type="compositionally biased region" description="Basic and acidic residues" evidence="1">
    <location>
        <begin position="152"/>
        <end position="161"/>
    </location>
</feature>
<dbReference type="OrthoDB" id="10534809at2759"/>
<proteinExistence type="predicted"/>
<dbReference type="SMR" id="A2FL97"/>
<dbReference type="InParanoid" id="A2FL97"/>
<evidence type="ECO:0000256" key="1">
    <source>
        <dbReference type="SAM" id="MobiDB-lite"/>
    </source>
</evidence>
<evidence type="ECO:0000313" key="2">
    <source>
        <dbReference type="EMBL" id="EAX94313.1"/>
    </source>
</evidence>
<evidence type="ECO:0008006" key="4">
    <source>
        <dbReference type="Google" id="ProtNLM"/>
    </source>
</evidence>
<dbReference type="AlphaFoldDB" id="A2FL97"/>
<reference evidence="2" key="1">
    <citation type="submission" date="2006-10" db="EMBL/GenBank/DDBJ databases">
        <authorList>
            <person name="Amadeo P."/>
            <person name="Zhao Q."/>
            <person name="Wortman J."/>
            <person name="Fraser-Liggett C."/>
            <person name="Carlton J."/>
        </authorList>
    </citation>
    <scope>NUCLEOTIDE SEQUENCE</scope>
    <source>
        <strain evidence="2">G3</strain>
    </source>
</reference>
<reference evidence="2" key="2">
    <citation type="journal article" date="2007" name="Science">
        <title>Draft genome sequence of the sexually transmitted pathogen Trichomonas vaginalis.</title>
        <authorList>
            <person name="Carlton J.M."/>
            <person name="Hirt R.P."/>
            <person name="Silva J.C."/>
            <person name="Delcher A.L."/>
            <person name="Schatz M."/>
            <person name="Zhao Q."/>
            <person name="Wortman J.R."/>
            <person name="Bidwell S.L."/>
            <person name="Alsmark U.C.M."/>
            <person name="Besteiro S."/>
            <person name="Sicheritz-Ponten T."/>
            <person name="Noel C.J."/>
            <person name="Dacks J.B."/>
            <person name="Foster P.G."/>
            <person name="Simillion C."/>
            <person name="Van de Peer Y."/>
            <person name="Miranda-Saavedra D."/>
            <person name="Barton G.J."/>
            <person name="Westrop G.D."/>
            <person name="Mueller S."/>
            <person name="Dessi D."/>
            <person name="Fiori P.L."/>
            <person name="Ren Q."/>
            <person name="Paulsen I."/>
            <person name="Zhang H."/>
            <person name="Bastida-Corcuera F.D."/>
            <person name="Simoes-Barbosa A."/>
            <person name="Brown M.T."/>
            <person name="Hayes R.D."/>
            <person name="Mukherjee M."/>
            <person name="Okumura C.Y."/>
            <person name="Schneider R."/>
            <person name="Smith A.J."/>
            <person name="Vanacova S."/>
            <person name="Villalvazo M."/>
            <person name="Haas B.J."/>
            <person name="Pertea M."/>
            <person name="Feldblyum T.V."/>
            <person name="Utterback T.R."/>
            <person name="Shu C.L."/>
            <person name="Osoegawa K."/>
            <person name="de Jong P.J."/>
            <person name="Hrdy I."/>
            <person name="Horvathova L."/>
            <person name="Zubacova Z."/>
            <person name="Dolezal P."/>
            <person name="Malik S.B."/>
            <person name="Logsdon J.M. Jr."/>
            <person name="Henze K."/>
            <person name="Gupta A."/>
            <person name="Wang C.C."/>
            <person name="Dunne R.L."/>
            <person name="Upcroft J.A."/>
            <person name="Upcroft P."/>
            <person name="White O."/>
            <person name="Salzberg S.L."/>
            <person name="Tang P."/>
            <person name="Chiu C.-H."/>
            <person name="Lee Y.-S."/>
            <person name="Embley T.M."/>
            <person name="Coombs G.H."/>
            <person name="Mottram J.C."/>
            <person name="Tachezy J."/>
            <person name="Fraser-Liggett C.M."/>
            <person name="Johnson P.J."/>
        </authorList>
    </citation>
    <scope>NUCLEOTIDE SEQUENCE [LARGE SCALE GENOMIC DNA]</scope>
    <source>
        <strain evidence="2">G3</strain>
    </source>
</reference>
<evidence type="ECO:0000313" key="3">
    <source>
        <dbReference type="Proteomes" id="UP000001542"/>
    </source>
</evidence>
<feature type="compositionally biased region" description="Polar residues" evidence="1">
    <location>
        <begin position="102"/>
        <end position="111"/>
    </location>
</feature>
<feature type="region of interest" description="Disordered" evidence="1">
    <location>
        <begin position="152"/>
        <end position="212"/>
    </location>
</feature>